<dbReference type="Proteomes" id="UP000479293">
    <property type="component" value="Unassembled WGS sequence"/>
</dbReference>
<dbReference type="RefSeq" id="WP_152763399.1">
    <property type="nucleotide sequence ID" value="NZ_WHLY01000002.1"/>
</dbReference>
<gene>
    <name evidence="1" type="ORF">GBK04_21905</name>
</gene>
<evidence type="ECO:0000313" key="1">
    <source>
        <dbReference type="EMBL" id="MPR35929.1"/>
    </source>
</evidence>
<proteinExistence type="predicted"/>
<evidence type="ECO:0000313" key="2">
    <source>
        <dbReference type="Proteomes" id="UP000479293"/>
    </source>
</evidence>
<dbReference type="AlphaFoldDB" id="A0A7C9FRB3"/>
<name>A0A7C9FRB3_9BACT</name>
<comment type="caution">
    <text evidence="1">The sequence shown here is derived from an EMBL/GenBank/DDBJ whole genome shotgun (WGS) entry which is preliminary data.</text>
</comment>
<reference evidence="1 2" key="1">
    <citation type="submission" date="2019-10" db="EMBL/GenBank/DDBJ databases">
        <title>Draft Genome Sequence of Cytophagaceae sp. SJW1-29.</title>
        <authorList>
            <person name="Choi A."/>
        </authorList>
    </citation>
    <scope>NUCLEOTIDE SEQUENCE [LARGE SCALE GENOMIC DNA]</scope>
    <source>
        <strain evidence="1 2">SJW1-29</strain>
    </source>
</reference>
<organism evidence="1 2">
    <name type="scientific">Salmonirosea aquatica</name>
    <dbReference type="NCBI Taxonomy" id="2654236"/>
    <lineage>
        <taxon>Bacteria</taxon>
        <taxon>Pseudomonadati</taxon>
        <taxon>Bacteroidota</taxon>
        <taxon>Cytophagia</taxon>
        <taxon>Cytophagales</taxon>
        <taxon>Spirosomataceae</taxon>
        <taxon>Salmonirosea</taxon>
    </lineage>
</organism>
<dbReference type="EMBL" id="WHLY01000002">
    <property type="protein sequence ID" value="MPR35929.1"/>
    <property type="molecule type" value="Genomic_DNA"/>
</dbReference>
<accession>A0A7C9FRB3</accession>
<dbReference type="PROSITE" id="PS51257">
    <property type="entry name" value="PROKAR_LIPOPROTEIN"/>
    <property type="match status" value="1"/>
</dbReference>
<keyword evidence="2" id="KW-1185">Reference proteome</keyword>
<sequence>MRNTYLLSLTLLLVLSQGCLKDHSFPDPEQGLRVSGKVLLPTGSKIDVNTLFVNNGLEESKVTDQKYSIINPSSDFTFRFLLNANQNIIMMGYNYPEQNNYDISVRSTAIGLIMNVPSALSLTKEGKLKTINFLLSSPLLVNVEKEIEKVIFNKMDLFDITNKSLAKSVSILFTAASARISVESEVPVNTFRAGTELTLVNNARSHKTIVGIYKDGVRQKIEQENFLTIDEVEFVPASLSEIANSILQVPEIKEYKYEMKGEGKFELRYRTGRPGESFDNSDEAKDAFLKNVKYGVSKIGLLVLNYLPIDGCASLYGTIITNRVAFLINNYSNKNIDAADLVIDVLSSVFLNDEDVEELTKCLKLEQKEPGIKFLKNFGKMLRFVGLVNTVGSIGNATLFGFHWDFSISKMDKCYTIEKGVVKECDQITKDFVLSGGPSPSAEIGADDDFEIYLNSKIIFQNMDGVSNGSPALKFQAATGDTIRIVGYNTIPPCAIITPFYLHIDNKVQILTTGYPQNCSVATGVFFDKSFTIEL</sequence>
<protein>
    <submittedName>
        <fullName evidence="1">Uncharacterized protein</fullName>
    </submittedName>
</protein>